<feature type="chain" id="PRO_5045245459" description="Secreted protein" evidence="1">
    <location>
        <begin position="21"/>
        <end position="107"/>
    </location>
</feature>
<proteinExistence type="predicted"/>
<name>A0ABS3XZQ1_9ACTN</name>
<protein>
    <recommendedName>
        <fullName evidence="4">Secreted protein</fullName>
    </recommendedName>
</protein>
<dbReference type="GeneID" id="96261228"/>
<accession>A0ABS3XZQ1</accession>
<organism evidence="2 3">
    <name type="scientific">Streptomyces smyrnaeus</name>
    <dbReference type="NCBI Taxonomy" id="1387713"/>
    <lineage>
        <taxon>Bacteria</taxon>
        <taxon>Bacillati</taxon>
        <taxon>Actinomycetota</taxon>
        <taxon>Actinomycetes</taxon>
        <taxon>Kitasatosporales</taxon>
        <taxon>Streptomycetaceae</taxon>
        <taxon>Streptomyces</taxon>
    </lineage>
</organism>
<evidence type="ECO:0008006" key="4">
    <source>
        <dbReference type="Google" id="ProtNLM"/>
    </source>
</evidence>
<evidence type="ECO:0000313" key="2">
    <source>
        <dbReference type="EMBL" id="MBO8200895.1"/>
    </source>
</evidence>
<reference evidence="2 3" key="1">
    <citation type="submission" date="2021-02" db="EMBL/GenBank/DDBJ databases">
        <title>Streptomyces spirodelae sp. nov., isolated from duckweed.</title>
        <authorList>
            <person name="Saimee Y."/>
            <person name="Duangmal K."/>
        </authorList>
    </citation>
    <scope>NUCLEOTIDE SEQUENCE [LARGE SCALE GENOMIC DNA]</scope>
    <source>
        <strain evidence="2 3">DSM 42105</strain>
    </source>
</reference>
<gene>
    <name evidence="2" type="ORF">JW613_21670</name>
</gene>
<evidence type="ECO:0000313" key="3">
    <source>
        <dbReference type="Proteomes" id="UP000721954"/>
    </source>
</evidence>
<keyword evidence="1" id="KW-0732">Signal</keyword>
<evidence type="ECO:0000256" key="1">
    <source>
        <dbReference type="SAM" id="SignalP"/>
    </source>
</evidence>
<keyword evidence="3" id="KW-1185">Reference proteome</keyword>
<feature type="signal peptide" evidence="1">
    <location>
        <begin position="1"/>
        <end position="20"/>
    </location>
</feature>
<sequence>MNLRSLVRRPVIAIVTVGLAAATSIGVTAPASSAVAFRDYQCRHLDYDSGLHMLDGFNCTPLFINHEPMENTLITKPDSRRWLYECEIVKVVVGSNNDIVGSHCNPI</sequence>
<dbReference type="EMBL" id="JAFFZM010000013">
    <property type="protein sequence ID" value="MBO8200895.1"/>
    <property type="molecule type" value="Genomic_DNA"/>
</dbReference>
<dbReference type="RefSeq" id="WP_209212507.1">
    <property type="nucleotide sequence ID" value="NZ_JAFFZM010000013.1"/>
</dbReference>
<comment type="caution">
    <text evidence="2">The sequence shown here is derived from an EMBL/GenBank/DDBJ whole genome shotgun (WGS) entry which is preliminary data.</text>
</comment>
<dbReference type="Proteomes" id="UP000721954">
    <property type="component" value="Unassembled WGS sequence"/>
</dbReference>